<dbReference type="InterPro" id="IPR032675">
    <property type="entry name" value="LRR_dom_sf"/>
</dbReference>
<organism evidence="15 16">
    <name type="scientific">Polyodon spathula</name>
    <name type="common">North American paddlefish</name>
    <name type="synonym">Squalus spathula</name>
    <dbReference type="NCBI Taxonomy" id="7913"/>
    <lineage>
        <taxon>Eukaryota</taxon>
        <taxon>Metazoa</taxon>
        <taxon>Chordata</taxon>
        <taxon>Craniata</taxon>
        <taxon>Vertebrata</taxon>
        <taxon>Euteleostomi</taxon>
        <taxon>Actinopterygii</taxon>
        <taxon>Chondrostei</taxon>
        <taxon>Acipenseriformes</taxon>
        <taxon>Polyodontidae</taxon>
        <taxon>Polyodon</taxon>
    </lineage>
</organism>
<feature type="domain" description="TIR" evidence="14">
    <location>
        <begin position="308"/>
        <end position="451"/>
    </location>
</feature>
<evidence type="ECO:0000256" key="2">
    <source>
        <dbReference type="ARBA" id="ARBA00009634"/>
    </source>
</evidence>
<keyword evidence="12" id="KW-0325">Glycoprotein</keyword>
<keyword evidence="8" id="KW-0391">Immunity</keyword>
<keyword evidence="6" id="KW-0732">Signal</keyword>
<dbReference type="SUPFAM" id="SSF52058">
    <property type="entry name" value="L domain-like"/>
    <property type="match status" value="1"/>
</dbReference>
<dbReference type="InterPro" id="IPR000157">
    <property type="entry name" value="TIR_dom"/>
</dbReference>
<reference evidence="15" key="1">
    <citation type="journal article" date="2021" name="Cell">
        <title>Tracing the genetic footprints of vertebrate landing in non-teleost ray-finned fishes.</title>
        <authorList>
            <person name="Bi X."/>
            <person name="Wang K."/>
            <person name="Yang L."/>
            <person name="Pan H."/>
            <person name="Jiang H."/>
            <person name="Wei Q."/>
            <person name="Fang M."/>
            <person name="Yu H."/>
            <person name="Zhu C."/>
            <person name="Cai Y."/>
            <person name="He Y."/>
            <person name="Gan X."/>
            <person name="Zeng H."/>
            <person name="Yu D."/>
            <person name="Zhu Y."/>
            <person name="Jiang H."/>
            <person name="Qiu Q."/>
            <person name="Yang H."/>
            <person name="Zhang Y.E."/>
            <person name="Wang W."/>
            <person name="Zhu M."/>
            <person name="He S."/>
            <person name="Zhang G."/>
        </authorList>
    </citation>
    <scope>NUCLEOTIDE SEQUENCE</scope>
    <source>
        <strain evidence="15">Pddl_001</strain>
    </source>
</reference>
<dbReference type="Gene3D" id="3.80.10.10">
    <property type="entry name" value="Ribonuclease Inhibitor"/>
    <property type="match status" value="1"/>
</dbReference>
<dbReference type="Pfam" id="PF01582">
    <property type="entry name" value="TIR"/>
    <property type="match status" value="1"/>
</dbReference>
<evidence type="ECO:0000256" key="3">
    <source>
        <dbReference type="ARBA" id="ARBA00022588"/>
    </source>
</evidence>
<keyword evidence="3" id="KW-0399">Innate immunity</keyword>
<dbReference type="PRINTS" id="PR01537">
    <property type="entry name" value="INTRLKN1R1F"/>
</dbReference>
<feature type="non-terminal residue" evidence="15">
    <location>
        <position position="1"/>
    </location>
</feature>
<protein>
    <submittedName>
        <fullName evidence="15">TLR21 protein</fullName>
    </submittedName>
</protein>
<keyword evidence="11" id="KW-0675">Receptor</keyword>
<evidence type="ECO:0000256" key="7">
    <source>
        <dbReference type="ARBA" id="ARBA00022737"/>
    </source>
</evidence>
<keyword evidence="9" id="KW-1133">Transmembrane helix</keyword>
<evidence type="ECO:0000256" key="10">
    <source>
        <dbReference type="ARBA" id="ARBA00023136"/>
    </source>
</evidence>
<dbReference type="InterPro" id="IPR035897">
    <property type="entry name" value="Toll_tir_struct_dom_sf"/>
</dbReference>
<dbReference type="SMART" id="SM00255">
    <property type="entry name" value="TIR"/>
    <property type="match status" value="1"/>
</dbReference>
<keyword evidence="16" id="KW-1185">Reference proteome</keyword>
<feature type="non-terminal residue" evidence="15">
    <location>
        <position position="460"/>
    </location>
</feature>
<keyword evidence="10" id="KW-0472">Membrane</keyword>
<comment type="caution">
    <text evidence="15">The sequence shown here is derived from an EMBL/GenBank/DDBJ whole genome shotgun (WGS) entry which is preliminary data.</text>
</comment>
<dbReference type="PROSITE" id="PS50104">
    <property type="entry name" value="TIR"/>
    <property type="match status" value="1"/>
</dbReference>
<comment type="similarity">
    <text evidence="2">Belongs to the Toll-like receptor family.</text>
</comment>
<dbReference type="PANTHER" id="PTHR24365:SF17">
    <property type="entry name" value="TOLL-LIKE RECEPTOR 2"/>
    <property type="match status" value="1"/>
</dbReference>
<dbReference type="Gene3D" id="3.40.50.10140">
    <property type="entry name" value="Toll/interleukin-1 receptor homology (TIR) domain"/>
    <property type="match status" value="1"/>
</dbReference>
<dbReference type="SUPFAM" id="SSF52200">
    <property type="entry name" value="Toll/Interleukin receptor TIR domain"/>
    <property type="match status" value="1"/>
</dbReference>
<dbReference type="PANTHER" id="PTHR24365">
    <property type="entry name" value="TOLL-LIKE RECEPTOR"/>
    <property type="match status" value="1"/>
</dbReference>
<proteinExistence type="inferred from homology"/>
<evidence type="ECO:0000256" key="11">
    <source>
        <dbReference type="ARBA" id="ARBA00023170"/>
    </source>
</evidence>
<sequence length="460" mass="52872">MNYLLKVTKSTSKLQAHSIVVLGLYFIFCTQCVPAETEHVVNCSAQNYPTTPCAFPSDTMTMDLSHNSIETILQRDFSGVRGLRKLYLQFNQISAVDPEAFQDNLELEYLDISNNRLHEISTLPFRNMAALNHLDIANNVDTDIILGPQFSSLQNLQTLKLGNPQISSLRENSFRELVGLPLKEFHLITGDFSEYEHALKPLDGLEKITLEVNMWQNLLLLKSLFEDIRNSTKTLKIMSLDLVKSGTFVSLFSALVHSQVESLALENISMSDNNIVSLLNATVKSEIEELSFDNILVDTIGEWHVQIEPFQQARLKSEHDSTWVKTNLLKQLEESDPPYYVCIHERDFKPGKPIITNIIECISKSYKTIFVLSNHFVSSEWCHYEFFFAHHQVFDEKKDSLILLLLEPIPTNSIPDRFCKLRKLMNKNTYLEWPHDEARQSMFWKRLKAVLNQEVKAPSQ</sequence>
<evidence type="ECO:0000256" key="6">
    <source>
        <dbReference type="ARBA" id="ARBA00022729"/>
    </source>
</evidence>
<name>A0ABS2XWE7_POLSP</name>
<accession>A0ABS2XWE7</accession>
<gene>
    <name evidence="15" type="primary">Tlr21</name>
    <name evidence="15" type="ORF">GTO93_0012763</name>
</gene>
<evidence type="ECO:0000256" key="13">
    <source>
        <dbReference type="ARBA" id="ARBA00023198"/>
    </source>
</evidence>
<evidence type="ECO:0000259" key="14">
    <source>
        <dbReference type="PROSITE" id="PS50104"/>
    </source>
</evidence>
<evidence type="ECO:0000256" key="9">
    <source>
        <dbReference type="ARBA" id="ARBA00022989"/>
    </source>
</evidence>
<dbReference type="Proteomes" id="UP001166093">
    <property type="component" value="Unassembled WGS sequence"/>
</dbReference>
<keyword evidence="7" id="KW-0677">Repeat</keyword>
<keyword evidence="4" id="KW-0433">Leucine-rich repeat</keyword>
<dbReference type="InterPro" id="IPR003591">
    <property type="entry name" value="Leu-rich_rpt_typical-subtyp"/>
</dbReference>
<evidence type="ECO:0000313" key="15">
    <source>
        <dbReference type="EMBL" id="MBN3278463.1"/>
    </source>
</evidence>
<comment type="subcellular location">
    <subcellularLocation>
        <location evidence="1">Membrane</location>
        <topology evidence="1">Single-pass membrane protein</topology>
    </subcellularLocation>
</comment>
<keyword evidence="5" id="KW-0812">Transmembrane</keyword>
<dbReference type="EMBL" id="JAAWVQ010080006">
    <property type="protein sequence ID" value="MBN3278463.1"/>
    <property type="molecule type" value="Genomic_DNA"/>
</dbReference>
<dbReference type="InterPro" id="IPR001611">
    <property type="entry name" value="Leu-rich_rpt"/>
</dbReference>
<dbReference type="SMART" id="SM00369">
    <property type="entry name" value="LRR_TYP"/>
    <property type="match status" value="3"/>
</dbReference>
<dbReference type="PROSITE" id="PS51450">
    <property type="entry name" value="LRR"/>
    <property type="match status" value="1"/>
</dbReference>
<dbReference type="Pfam" id="PF13855">
    <property type="entry name" value="LRR_8"/>
    <property type="match status" value="1"/>
</dbReference>
<evidence type="ECO:0000256" key="4">
    <source>
        <dbReference type="ARBA" id="ARBA00022614"/>
    </source>
</evidence>
<evidence type="ECO:0000256" key="5">
    <source>
        <dbReference type="ARBA" id="ARBA00022692"/>
    </source>
</evidence>
<evidence type="ECO:0000313" key="16">
    <source>
        <dbReference type="Proteomes" id="UP001166093"/>
    </source>
</evidence>
<evidence type="ECO:0000256" key="8">
    <source>
        <dbReference type="ARBA" id="ARBA00022859"/>
    </source>
</evidence>
<evidence type="ECO:0000256" key="12">
    <source>
        <dbReference type="ARBA" id="ARBA00023180"/>
    </source>
</evidence>
<keyword evidence="13" id="KW-0395">Inflammatory response</keyword>
<evidence type="ECO:0000256" key="1">
    <source>
        <dbReference type="ARBA" id="ARBA00004167"/>
    </source>
</evidence>